<feature type="chain" id="PRO_5016343617" evidence="4">
    <location>
        <begin position="21"/>
        <end position="393"/>
    </location>
</feature>
<sequence length="393" mass="39726">MKKFLLATAATALCAGAAQAEDIKLGIILGFTGPLESITPDMASGAELAMKEVTDSGALLDGSTVTPIRADSTCIDAAAATSAAERLITSDRVSALVGADCSGVTGAILSNVAVPNGIVMISPSATSPGLSTAEDNDLFFRTAPSDARQGQVISDILTDLGYKSAAVSYVNNDYGKGLADAFEASFKEAGGEITINAAHEDQKADYAAEVGALAAAGGDILVVAGYVDGGGSGVTRAAIDAGAFDVFHFPDGMTGQALVDRFGAELDGSTADVPGTDSPGSQMYIDMVGDSFNPTGPFSPESYDAAALIMLAMQAAGSSNSADLKAKVMDVANAPGEEIFPGELAKGLQILAEGGDIDYVGASAVELIGPGESAGNYREIKYEGGKEVTAQYR</sequence>
<dbReference type="InterPro" id="IPR028082">
    <property type="entry name" value="Peripla_BP_I"/>
</dbReference>
<proteinExistence type="inferred from homology"/>
<evidence type="ECO:0000259" key="5">
    <source>
        <dbReference type="Pfam" id="PF13458"/>
    </source>
</evidence>
<organism evidence="6 7">
    <name type="scientific">Silicimonas algicola</name>
    <dbReference type="NCBI Taxonomy" id="1826607"/>
    <lineage>
        <taxon>Bacteria</taxon>
        <taxon>Pseudomonadati</taxon>
        <taxon>Pseudomonadota</taxon>
        <taxon>Alphaproteobacteria</taxon>
        <taxon>Rhodobacterales</taxon>
        <taxon>Paracoccaceae</taxon>
    </lineage>
</organism>
<name>A0A316GBR4_9RHOB</name>
<evidence type="ECO:0000313" key="6">
    <source>
        <dbReference type="EMBL" id="PWK58429.1"/>
    </source>
</evidence>
<protein>
    <submittedName>
        <fullName evidence="6">Amino acid/amide ABC transporter substrate-binding protein (HAAT family)</fullName>
    </submittedName>
</protein>
<dbReference type="RefSeq" id="WP_109757325.1">
    <property type="nucleotide sequence ID" value="NZ_CP034588.1"/>
</dbReference>
<accession>A0A316GBR4</accession>
<gene>
    <name evidence="6" type="ORF">C8D95_101242</name>
</gene>
<feature type="signal peptide" evidence="4">
    <location>
        <begin position="1"/>
        <end position="20"/>
    </location>
</feature>
<reference evidence="6 7" key="1">
    <citation type="submission" date="2018-05" db="EMBL/GenBank/DDBJ databases">
        <title>Genomic Encyclopedia of Type Strains, Phase IV (KMG-IV): sequencing the most valuable type-strain genomes for metagenomic binning, comparative biology and taxonomic classification.</title>
        <authorList>
            <person name="Goeker M."/>
        </authorList>
    </citation>
    <scope>NUCLEOTIDE SEQUENCE [LARGE SCALE GENOMIC DNA]</scope>
    <source>
        <strain evidence="6 7">DSM 103371</strain>
    </source>
</reference>
<dbReference type="Pfam" id="PF13458">
    <property type="entry name" value="Peripla_BP_6"/>
    <property type="match status" value="1"/>
</dbReference>
<evidence type="ECO:0000256" key="2">
    <source>
        <dbReference type="ARBA" id="ARBA00022729"/>
    </source>
</evidence>
<keyword evidence="3" id="KW-0813">Transport</keyword>
<dbReference type="Proteomes" id="UP000245390">
    <property type="component" value="Unassembled WGS sequence"/>
</dbReference>
<dbReference type="InterPro" id="IPR028081">
    <property type="entry name" value="Leu-bd"/>
</dbReference>
<comment type="similarity">
    <text evidence="1">Belongs to the leucine-binding protein family.</text>
</comment>
<evidence type="ECO:0000256" key="3">
    <source>
        <dbReference type="ARBA" id="ARBA00022970"/>
    </source>
</evidence>
<dbReference type="PANTHER" id="PTHR30483:SF6">
    <property type="entry name" value="PERIPLASMIC BINDING PROTEIN OF ABC TRANSPORTER FOR NATURAL AMINO ACIDS"/>
    <property type="match status" value="1"/>
</dbReference>
<evidence type="ECO:0000256" key="1">
    <source>
        <dbReference type="ARBA" id="ARBA00010062"/>
    </source>
</evidence>
<dbReference type="Gene3D" id="3.40.50.2300">
    <property type="match status" value="2"/>
</dbReference>
<dbReference type="CDD" id="cd06346">
    <property type="entry name" value="PBP1_ABC_ligand_binding-like"/>
    <property type="match status" value="1"/>
</dbReference>
<keyword evidence="2 4" id="KW-0732">Signal</keyword>
<dbReference type="InterPro" id="IPR051010">
    <property type="entry name" value="BCAA_transport"/>
</dbReference>
<dbReference type="AlphaFoldDB" id="A0A316GBR4"/>
<dbReference type="OrthoDB" id="7337537at2"/>
<evidence type="ECO:0000313" key="7">
    <source>
        <dbReference type="Proteomes" id="UP000245390"/>
    </source>
</evidence>
<dbReference type="EMBL" id="QGGV01000001">
    <property type="protein sequence ID" value="PWK58429.1"/>
    <property type="molecule type" value="Genomic_DNA"/>
</dbReference>
<feature type="domain" description="Leucine-binding protein" evidence="5">
    <location>
        <begin position="23"/>
        <end position="328"/>
    </location>
</feature>
<dbReference type="KEGG" id="salo:EF888_02665"/>
<keyword evidence="7" id="KW-1185">Reference proteome</keyword>
<dbReference type="SUPFAM" id="SSF53822">
    <property type="entry name" value="Periplasmic binding protein-like I"/>
    <property type="match status" value="1"/>
</dbReference>
<keyword evidence="3" id="KW-0029">Amino-acid transport</keyword>
<dbReference type="GO" id="GO:0006865">
    <property type="term" value="P:amino acid transport"/>
    <property type="evidence" value="ECO:0007669"/>
    <property type="project" value="UniProtKB-KW"/>
</dbReference>
<dbReference type="PANTHER" id="PTHR30483">
    <property type="entry name" value="LEUCINE-SPECIFIC-BINDING PROTEIN"/>
    <property type="match status" value="1"/>
</dbReference>
<comment type="caution">
    <text evidence="6">The sequence shown here is derived from an EMBL/GenBank/DDBJ whole genome shotgun (WGS) entry which is preliminary data.</text>
</comment>
<evidence type="ECO:0000256" key="4">
    <source>
        <dbReference type="SAM" id="SignalP"/>
    </source>
</evidence>